<gene>
    <name evidence="2" type="ORF">R5R35_010305</name>
</gene>
<dbReference type="AlphaFoldDB" id="A0AAN9V898"/>
<accession>A0AAN9V898</accession>
<keyword evidence="1" id="KW-0812">Transmembrane</keyword>
<proteinExistence type="predicted"/>
<protein>
    <submittedName>
        <fullName evidence="2">Uncharacterized protein</fullName>
    </submittedName>
</protein>
<comment type="caution">
    <text evidence="2">The sequence shown here is derived from an EMBL/GenBank/DDBJ whole genome shotgun (WGS) entry which is preliminary data.</text>
</comment>
<dbReference type="EMBL" id="JAZDUA010000645">
    <property type="protein sequence ID" value="KAK7790317.1"/>
    <property type="molecule type" value="Genomic_DNA"/>
</dbReference>
<feature type="transmembrane region" description="Helical" evidence="1">
    <location>
        <begin position="25"/>
        <end position="44"/>
    </location>
</feature>
<keyword evidence="1" id="KW-1133">Transmembrane helix</keyword>
<evidence type="ECO:0000313" key="2">
    <source>
        <dbReference type="EMBL" id="KAK7790317.1"/>
    </source>
</evidence>
<dbReference type="Proteomes" id="UP001378592">
    <property type="component" value="Unassembled WGS sequence"/>
</dbReference>
<reference evidence="2 3" key="1">
    <citation type="submission" date="2024-03" db="EMBL/GenBank/DDBJ databases">
        <title>The genome assembly and annotation of the cricket Gryllus longicercus Weissman &amp; Gray.</title>
        <authorList>
            <person name="Szrajer S."/>
            <person name="Gray D."/>
            <person name="Ylla G."/>
        </authorList>
    </citation>
    <scope>NUCLEOTIDE SEQUENCE [LARGE SCALE GENOMIC DNA]</scope>
    <source>
        <strain evidence="2">DAG 2021-001</strain>
        <tissue evidence="2">Whole body minus gut</tissue>
    </source>
</reference>
<name>A0AAN9V898_9ORTH</name>
<organism evidence="2 3">
    <name type="scientific">Gryllus longicercus</name>
    <dbReference type="NCBI Taxonomy" id="2509291"/>
    <lineage>
        <taxon>Eukaryota</taxon>
        <taxon>Metazoa</taxon>
        <taxon>Ecdysozoa</taxon>
        <taxon>Arthropoda</taxon>
        <taxon>Hexapoda</taxon>
        <taxon>Insecta</taxon>
        <taxon>Pterygota</taxon>
        <taxon>Neoptera</taxon>
        <taxon>Polyneoptera</taxon>
        <taxon>Orthoptera</taxon>
        <taxon>Ensifera</taxon>
        <taxon>Gryllidea</taxon>
        <taxon>Grylloidea</taxon>
        <taxon>Gryllidae</taxon>
        <taxon>Gryllinae</taxon>
        <taxon>Gryllus</taxon>
    </lineage>
</organism>
<keyword evidence="3" id="KW-1185">Reference proteome</keyword>
<evidence type="ECO:0000256" key="1">
    <source>
        <dbReference type="SAM" id="Phobius"/>
    </source>
</evidence>
<sequence>MAASSQASRGLGALIKRGWNEIPEIMGSSCIALIGLAIGGYTIYKYQGWDGQYRQYRMSYTVYRPDDPRVAKIRKD</sequence>
<keyword evidence="1" id="KW-0472">Membrane</keyword>
<evidence type="ECO:0000313" key="3">
    <source>
        <dbReference type="Proteomes" id="UP001378592"/>
    </source>
</evidence>